<dbReference type="Gene3D" id="3.40.630.30">
    <property type="match status" value="1"/>
</dbReference>
<dbReference type="Proteomes" id="UP001176960">
    <property type="component" value="Unassembled WGS sequence"/>
</dbReference>
<dbReference type="RefSeq" id="WP_289842757.1">
    <property type="nucleotide sequence ID" value="NZ_CATKSH010000001.1"/>
</dbReference>
<dbReference type="PANTHER" id="PTHR47017:SF1">
    <property type="entry name" value="ACYL-COA"/>
    <property type="match status" value="1"/>
</dbReference>
<dbReference type="InterPro" id="IPR007434">
    <property type="entry name" value="FemAB-like"/>
</dbReference>
<gene>
    <name evidence="1" type="ORF">LMG32879_000311</name>
</gene>
<organism evidence="1 2">
    <name type="scientific">Brytella acorum</name>
    <dbReference type="NCBI Taxonomy" id="2959299"/>
    <lineage>
        <taxon>Bacteria</taxon>
        <taxon>Pseudomonadati</taxon>
        <taxon>Pseudomonadota</taxon>
        <taxon>Alphaproteobacteria</taxon>
        <taxon>Acetobacterales</taxon>
        <taxon>Acetobacteraceae</taxon>
        <taxon>Brytella</taxon>
    </lineage>
</organism>
<dbReference type="Pfam" id="PF04339">
    <property type="entry name" value="FemAB_like"/>
    <property type="match status" value="1"/>
</dbReference>
<keyword evidence="2" id="KW-1185">Reference proteome</keyword>
<dbReference type="SUPFAM" id="SSF55729">
    <property type="entry name" value="Acyl-CoA N-acyltransferases (Nat)"/>
    <property type="match status" value="1"/>
</dbReference>
<reference evidence="1" key="1">
    <citation type="submission" date="2023-03" db="EMBL/GenBank/DDBJ databases">
        <authorList>
            <person name="Cleenwerck I."/>
        </authorList>
    </citation>
    <scope>NUCLEOTIDE SEQUENCE</scope>
    <source>
        <strain evidence="1">LMG 32879</strain>
    </source>
</reference>
<evidence type="ECO:0000313" key="1">
    <source>
        <dbReference type="EMBL" id="CAI9119496.1"/>
    </source>
</evidence>
<dbReference type="PANTHER" id="PTHR47017">
    <property type="entry name" value="ACYL-COA"/>
    <property type="match status" value="1"/>
</dbReference>
<dbReference type="EMBL" id="CATKSH010000001">
    <property type="protein sequence ID" value="CAI9119496.1"/>
    <property type="molecule type" value="Genomic_DNA"/>
</dbReference>
<dbReference type="InterPro" id="IPR016181">
    <property type="entry name" value="Acyl_CoA_acyltransferase"/>
</dbReference>
<accession>A0AA35UP09</accession>
<proteinExistence type="predicted"/>
<evidence type="ECO:0000313" key="2">
    <source>
        <dbReference type="Proteomes" id="UP001176960"/>
    </source>
</evidence>
<sequence>MPEWSLTLHASIHEIDSALWNRCAGGDNPFVSHGFLSALEDSGSVGARTGWIPRHAVLRDQTGTIAAVAPLFGKGHSYGEYVFDQTWAQAYEQAGGRYYPKFQVAVPFSPVTGPRLLIDPAQPEPEILAHAMAEALAQACDELGLSSIHATFCTATDQQRLVEAGWLARYGLQYQWHNRDYRDFEDFLSALSSRKRKTLRRERRDAQACGLTFHTKQGHDITDADWRAFYRFYQSTVDRKWGNAYLTERFFPLLAARLGAQVVLMTAEHDGTPVAAALNIMGGGVLYGRNWGCEGQWPFLHFELCYYRAIEFAIAHGLSRVEAGAQGEHKIQRGYLPVLTRSTHHLRDPALRDAVANFLVSERDAIMAEKDALETLSPYRDA</sequence>
<dbReference type="AlphaFoldDB" id="A0AA35UP09"/>
<protein>
    <submittedName>
        <fullName evidence="1">GNAT family N-acetyltransferase</fullName>
    </submittedName>
</protein>
<comment type="caution">
    <text evidence="1">The sequence shown here is derived from an EMBL/GenBank/DDBJ whole genome shotgun (WGS) entry which is preliminary data.</text>
</comment>
<name>A0AA35UP09_9PROT</name>